<evidence type="ECO:0000256" key="1">
    <source>
        <dbReference type="SAM" id="Phobius"/>
    </source>
</evidence>
<dbReference type="AlphaFoldDB" id="A0AAU7VNR8"/>
<sequence>MDMNLIIAIFNCIAFFIATATFLYLAVNTTNSKIKIVDNRWTFVFLTILILPSVLDGVRQFVVGGWGNLTSWLIVISFIFMLLITAVSFHQKGLLVLNADDKALLNWVSKNLSHHKPKLTSKKEKSFLLKEISVILRFNVIFNIAFMVIKPSTDERNNSVINGVVEELKDKLEGDKHLEKSPLFVVFLILFFLTLLITISWAMQIFIA</sequence>
<feature type="transmembrane region" description="Helical" evidence="1">
    <location>
        <begin position="6"/>
        <end position="27"/>
    </location>
</feature>
<keyword evidence="1" id="KW-1133">Transmembrane helix</keyword>
<accession>A0AAU7VNR8</accession>
<evidence type="ECO:0000313" key="2">
    <source>
        <dbReference type="EMBL" id="XBX75602.1"/>
    </source>
</evidence>
<feature type="transmembrane region" description="Helical" evidence="1">
    <location>
        <begin position="70"/>
        <end position="89"/>
    </location>
</feature>
<reference evidence="2" key="2">
    <citation type="submission" date="2024-06" db="EMBL/GenBank/DDBJ databases">
        <authorList>
            <person name="Petrova K.O."/>
            <person name="Toshchakov S.V."/>
            <person name="Boltjanskaja Y.V."/>
            <person name="Kevbrin V."/>
        </authorList>
    </citation>
    <scope>NUCLEOTIDE SEQUENCE</scope>
    <source>
        <strain evidence="2">Z-910T</strain>
    </source>
</reference>
<feature type="transmembrane region" description="Helical" evidence="1">
    <location>
        <begin position="183"/>
        <end position="207"/>
    </location>
</feature>
<proteinExistence type="predicted"/>
<protein>
    <submittedName>
        <fullName evidence="2">Uncharacterized protein</fullName>
    </submittedName>
</protein>
<keyword evidence="1" id="KW-0472">Membrane</keyword>
<organism evidence="2">
    <name type="scientific">Proteinivorax tanatarense</name>
    <dbReference type="NCBI Taxonomy" id="1260629"/>
    <lineage>
        <taxon>Bacteria</taxon>
        <taxon>Bacillati</taxon>
        <taxon>Bacillota</taxon>
        <taxon>Clostridia</taxon>
        <taxon>Eubacteriales</taxon>
        <taxon>Proteinivoracaceae</taxon>
        <taxon>Proteinivorax</taxon>
    </lineage>
</organism>
<feature type="transmembrane region" description="Helical" evidence="1">
    <location>
        <begin position="39"/>
        <end position="58"/>
    </location>
</feature>
<keyword evidence="1" id="KW-0812">Transmembrane</keyword>
<name>A0AAU7VNR8_9FIRM</name>
<gene>
    <name evidence="2" type="ORF">PRVXT_000741</name>
</gene>
<dbReference type="EMBL" id="CP158367">
    <property type="protein sequence ID" value="XBX75602.1"/>
    <property type="molecule type" value="Genomic_DNA"/>
</dbReference>
<reference evidence="2" key="1">
    <citation type="journal article" date="2013" name="Extremophiles">
        <title>Proteinivorax tanatarense gen. nov., sp. nov., an anaerobic, haloalkaliphilic, proteolytic bacterium isolated from a decaying algal bloom, and proposal of Proteinivoraceae fam. nov.</title>
        <authorList>
            <person name="Kevbrin V."/>
            <person name="Boltyanskaya Y."/>
            <person name="Zhilina T."/>
            <person name="Kolganova T."/>
            <person name="Lavrentjeva E."/>
            <person name="Kuznetsov B."/>
        </authorList>
    </citation>
    <scope>NUCLEOTIDE SEQUENCE</scope>
    <source>
        <strain evidence="2">Z-910T</strain>
    </source>
</reference>
<dbReference type="RefSeq" id="WP_350344345.1">
    <property type="nucleotide sequence ID" value="NZ_CP158367.1"/>
</dbReference>